<organism evidence="1 2">
    <name type="scientific">Prosthecobacter debontii</name>
    <dbReference type="NCBI Taxonomy" id="48467"/>
    <lineage>
        <taxon>Bacteria</taxon>
        <taxon>Pseudomonadati</taxon>
        <taxon>Verrucomicrobiota</taxon>
        <taxon>Verrucomicrobiia</taxon>
        <taxon>Verrucomicrobiales</taxon>
        <taxon>Verrucomicrobiaceae</taxon>
        <taxon>Prosthecobacter</taxon>
    </lineage>
</organism>
<dbReference type="Proteomes" id="UP000190774">
    <property type="component" value="Unassembled WGS sequence"/>
</dbReference>
<keyword evidence="2" id="KW-1185">Reference proteome</keyword>
<dbReference type="EMBL" id="FUYE01000003">
    <property type="protein sequence ID" value="SKA86065.1"/>
    <property type="molecule type" value="Genomic_DNA"/>
</dbReference>
<evidence type="ECO:0000313" key="2">
    <source>
        <dbReference type="Proteomes" id="UP000190774"/>
    </source>
</evidence>
<accession>A0A1T4XAC7</accession>
<sequence>MKCLLGTCILPLFILCVSGCSTGTSMGWRKLLKEAAEPPLPQLPTVQLIQGTDGQRVAKVTNRMDQPIYYYGSKATSPSTYVEEYKWGRWVDTSFDWCGTGKSKYTIPSHGSQEFHLFDFDRHTRIYALFSTSDEKAASLILLNFP</sequence>
<reference evidence="2" key="1">
    <citation type="submission" date="2017-02" db="EMBL/GenBank/DDBJ databases">
        <authorList>
            <person name="Varghese N."/>
            <person name="Submissions S."/>
        </authorList>
    </citation>
    <scope>NUCLEOTIDE SEQUENCE [LARGE SCALE GENOMIC DNA]</scope>
    <source>
        <strain evidence="2">ATCC 700200</strain>
    </source>
</reference>
<dbReference type="STRING" id="48467.SAMN02745166_01242"/>
<name>A0A1T4XAC7_9BACT</name>
<protein>
    <submittedName>
        <fullName evidence="1">Uncharacterized protein</fullName>
    </submittedName>
</protein>
<gene>
    <name evidence="1" type="ORF">SAMN02745166_01242</name>
</gene>
<evidence type="ECO:0000313" key="1">
    <source>
        <dbReference type="EMBL" id="SKA86065.1"/>
    </source>
</evidence>
<proteinExistence type="predicted"/>
<dbReference type="AlphaFoldDB" id="A0A1T4XAC7"/>